<evidence type="ECO:0000313" key="2">
    <source>
        <dbReference type="EMBL" id="CAB4836888.1"/>
    </source>
</evidence>
<gene>
    <name evidence="1" type="ORF">UFOPK2754_03449</name>
    <name evidence="2" type="ORF">UFOPK3139_03334</name>
</gene>
<accession>A0A6J7AX77</accession>
<dbReference type="AlphaFoldDB" id="A0A6J7AX77"/>
<dbReference type="EMBL" id="CAFABA010000257">
    <property type="protein sequence ID" value="CAB4836888.1"/>
    <property type="molecule type" value="Genomic_DNA"/>
</dbReference>
<dbReference type="EMBL" id="CAEZYR010000248">
    <property type="protein sequence ID" value="CAB4777275.1"/>
    <property type="molecule type" value="Genomic_DNA"/>
</dbReference>
<protein>
    <submittedName>
        <fullName evidence="2">Unannotated protein</fullName>
    </submittedName>
</protein>
<proteinExistence type="predicted"/>
<organism evidence="2">
    <name type="scientific">freshwater metagenome</name>
    <dbReference type="NCBI Taxonomy" id="449393"/>
    <lineage>
        <taxon>unclassified sequences</taxon>
        <taxon>metagenomes</taxon>
        <taxon>ecological metagenomes</taxon>
    </lineage>
</organism>
<evidence type="ECO:0000313" key="1">
    <source>
        <dbReference type="EMBL" id="CAB4777275.1"/>
    </source>
</evidence>
<sequence>MTTAAAAMNMTRLNVPSCKVPMIGAPTTPATPARTVPMTQAYAEVLPSFTPRMAASSGLSTTARMWRPSEVWRSSTQSATATAAPVMNTTTWLLLTTTSSHRFEFDAGERKMPAGSVTCFASGMPQPKVLIPPSTM</sequence>
<reference evidence="2" key="1">
    <citation type="submission" date="2020-05" db="EMBL/GenBank/DDBJ databases">
        <authorList>
            <person name="Chiriac C."/>
            <person name="Salcher M."/>
            <person name="Ghai R."/>
            <person name="Kavagutti S V."/>
        </authorList>
    </citation>
    <scope>NUCLEOTIDE SEQUENCE</scope>
</reference>
<name>A0A6J7AX77_9ZZZZ</name>